<dbReference type="Pfam" id="PF04667">
    <property type="entry name" value="Endosulfine"/>
    <property type="match status" value="1"/>
</dbReference>
<evidence type="ECO:0000256" key="1">
    <source>
        <dbReference type="ARBA" id="ARBA00010520"/>
    </source>
</evidence>
<dbReference type="InterPro" id="IPR006760">
    <property type="entry name" value="Endosulphine"/>
</dbReference>
<sequence>MGPGATRDQQPASSVGVARQSMVCFYSRTKSHLASRVVFHLGVLNADRKSCTEKYRGIAPKKSLVSKDHERAYFDSAD</sequence>
<name>A0A3L6EQJ1_MAIZE</name>
<gene>
    <name evidence="3" type="ORF">Zm00014a_009941</name>
</gene>
<dbReference type="PANTHER" id="PTHR34804:SF5">
    <property type="entry name" value="CAMP-REGULATED PHOSPHOPROTEIN 19-RELATED PROTEIN"/>
    <property type="match status" value="1"/>
</dbReference>
<dbReference type="Proteomes" id="UP000251960">
    <property type="component" value="Chromosome 5"/>
</dbReference>
<organism evidence="3 4">
    <name type="scientific">Zea mays</name>
    <name type="common">Maize</name>
    <dbReference type="NCBI Taxonomy" id="4577"/>
    <lineage>
        <taxon>Eukaryota</taxon>
        <taxon>Viridiplantae</taxon>
        <taxon>Streptophyta</taxon>
        <taxon>Embryophyta</taxon>
        <taxon>Tracheophyta</taxon>
        <taxon>Spermatophyta</taxon>
        <taxon>Magnoliopsida</taxon>
        <taxon>Liliopsida</taxon>
        <taxon>Poales</taxon>
        <taxon>Poaceae</taxon>
        <taxon>PACMAD clade</taxon>
        <taxon>Panicoideae</taxon>
        <taxon>Andropogonodae</taxon>
        <taxon>Andropogoneae</taxon>
        <taxon>Tripsacinae</taxon>
        <taxon>Zea</taxon>
    </lineage>
</organism>
<evidence type="ECO:0000313" key="4">
    <source>
        <dbReference type="Proteomes" id="UP000251960"/>
    </source>
</evidence>
<evidence type="ECO:0000256" key="2">
    <source>
        <dbReference type="RuleBase" id="RU363120"/>
    </source>
</evidence>
<accession>A0A3L6EQJ1</accession>
<dbReference type="AlphaFoldDB" id="A0A3L6EQJ1"/>
<comment type="caution">
    <text evidence="3">The sequence shown here is derived from an EMBL/GenBank/DDBJ whole genome shotgun (WGS) entry which is preliminary data.</text>
</comment>
<dbReference type="EMBL" id="NCVQ01000006">
    <property type="protein sequence ID" value="PWZ22969.1"/>
    <property type="molecule type" value="Genomic_DNA"/>
</dbReference>
<comment type="similarity">
    <text evidence="1 2">Belongs to the endosulfine family.</text>
</comment>
<dbReference type="PANTHER" id="PTHR34804">
    <property type="entry name" value="CAMP-REGULATED PHOSPHOPROTEIN 19-RELATED PROTEIN"/>
    <property type="match status" value="1"/>
</dbReference>
<evidence type="ECO:0000313" key="3">
    <source>
        <dbReference type="EMBL" id="PWZ22969.1"/>
    </source>
</evidence>
<protein>
    <submittedName>
        <fullName evidence="3">Uncharacterized protein</fullName>
    </submittedName>
</protein>
<proteinExistence type="inferred from homology"/>
<reference evidence="3 4" key="1">
    <citation type="journal article" date="2018" name="Nat. Genet.">
        <title>Extensive intraspecific gene order and gene structural variations between Mo17 and other maize genomes.</title>
        <authorList>
            <person name="Sun S."/>
            <person name="Zhou Y."/>
            <person name="Chen J."/>
            <person name="Shi J."/>
            <person name="Zhao H."/>
            <person name="Zhao H."/>
            <person name="Song W."/>
            <person name="Zhang M."/>
            <person name="Cui Y."/>
            <person name="Dong X."/>
            <person name="Liu H."/>
            <person name="Ma X."/>
            <person name="Jiao Y."/>
            <person name="Wang B."/>
            <person name="Wei X."/>
            <person name="Stein J.C."/>
            <person name="Glaubitz J.C."/>
            <person name="Lu F."/>
            <person name="Yu G."/>
            <person name="Liang C."/>
            <person name="Fengler K."/>
            <person name="Li B."/>
            <person name="Rafalski A."/>
            <person name="Schnable P.S."/>
            <person name="Ware D.H."/>
            <person name="Buckler E.S."/>
            <person name="Lai J."/>
        </authorList>
    </citation>
    <scope>NUCLEOTIDE SEQUENCE [LARGE SCALE GENOMIC DNA]</scope>
    <source>
        <strain evidence="4">cv. Missouri 17</strain>
        <tissue evidence="3">Seedling</tissue>
    </source>
</reference>